<sequence length="148" mass="16335">MSLPWPMESLLPHAWPMLLLDDALSHGDDCVATRVTIRPDHPFATSEGVPGHVGIELMAQTCGAWAGLNARKQAEPVRVGYLLGTRRYTVDRSWFRFGDVLDIQAKLLFRDQGMGVFQCRIMVEGKPVAEAQINVYQPDGDGLEVGDA</sequence>
<gene>
    <name evidence="1" type="ORF">CU669_16240</name>
</gene>
<evidence type="ECO:0000313" key="1">
    <source>
        <dbReference type="EMBL" id="RAU20822.1"/>
    </source>
</evidence>
<reference evidence="1 2" key="1">
    <citation type="submission" date="2017-11" db="EMBL/GenBank/DDBJ databases">
        <title>Draft genome sequence of magnetotactic bacterium Magnetospirillum kuznetsovii LBB-42.</title>
        <authorList>
            <person name="Grouzdev D.S."/>
            <person name="Rysina M.S."/>
            <person name="Baslerov R.V."/>
            <person name="Koziaeva V."/>
        </authorList>
    </citation>
    <scope>NUCLEOTIDE SEQUENCE [LARGE SCALE GENOMIC DNA]</scope>
    <source>
        <strain evidence="1 2">LBB-42</strain>
    </source>
</reference>
<dbReference type="RefSeq" id="WP_112146621.1">
    <property type="nucleotide sequence ID" value="NZ_PGTO01000016.1"/>
</dbReference>
<comment type="caution">
    <text evidence="1">The sequence shown here is derived from an EMBL/GenBank/DDBJ whole genome shotgun (WGS) entry which is preliminary data.</text>
</comment>
<organism evidence="1 2">
    <name type="scientific">Paramagnetospirillum kuznetsovii</name>
    <dbReference type="NCBI Taxonomy" id="2053833"/>
    <lineage>
        <taxon>Bacteria</taxon>
        <taxon>Pseudomonadati</taxon>
        <taxon>Pseudomonadota</taxon>
        <taxon>Alphaproteobacteria</taxon>
        <taxon>Rhodospirillales</taxon>
        <taxon>Magnetospirillaceae</taxon>
        <taxon>Paramagnetospirillum</taxon>
    </lineage>
</organism>
<dbReference type="InterPro" id="IPR016776">
    <property type="entry name" value="ApeP-like_dehydratase"/>
</dbReference>
<dbReference type="InterPro" id="IPR029069">
    <property type="entry name" value="HotDog_dom_sf"/>
</dbReference>
<dbReference type="Gene3D" id="3.10.129.10">
    <property type="entry name" value="Hotdog Thioesterase"/>
    <property type="match status" value="1"/>
</dbReference>
<dbReference type="OrthoDB" id="9800188at2"/>
<dbReference type="CDD" id="cd01289">
    <property type="entry name" value="FabA_like"/>
    <property type="match status" value="1"/>
</dbReference>
<accession>A0A364NUT6</accession>
<proteinExistence type="predicted"/>
<dbReference type="EMBL" id="PGTO01000016">
    <property type="protein sequence ID" value="RAU20822.1"/>
    <property type="molecule type" value="Genomic_DNA"/>
</dbReference>
<dbReference type="PIRSF" id="PIRSF020565">
    <property type="entry name" value="3Ho_Ac_ACP_DH_prd"/>
    <property type="match status" value="1"/>
</dbReference>
<protein>
    <submittedName>
        <fullName evidence="1">3-hydroxylacyl-ACP dehydratase</fullName>
    </submittedName>
</protein>
<evidence type="ECO:0000313" key="2">
    <source>
        <dbReference type="Proteomes" id="UP000251075"/>
    </source>
</evidence>
<dbReference type="SUPFAM" id="SSF54637">
    <property type="entry name" value="Thioesterase/thiol ester dehydrase-isomerase"/>
    <property type="match status" value="1"/>
</dbReference>
<dbReference type="Proteomes" id="UP000251075">
    <property type="component" value="Unassembled WGS sequence"/>
</dbReference>
<dbReference type="Pfam" id="PF22817">
    <property type="entry name" value="ApeP-like"/>
    <property type="match status" value="1"/>
</dbReference>
<keyword evidence="2" id="KW-1185">Reference proteome</keyword>
<dbReference type="AlphaFoldDB" id="A0A364NUT6"/>
<name>A0A364NUT6_9PROT</name>